<accession>A0A841FGS1</accession>
<dbReference type="CDD" id="cd06267">
    <property type="entry name" value="PBP1_LacI_sugar_binding-like"/>
    <property type="match status" value="1"/>
</dbReference>
<evidence type="ECO:0000256" key="1">
    <source>
        <dbReference type="ARBA" id="ARBA00023015"/>
    </source>
</evidence>
<dbReference type="InterPro" id="IPR010982">
    <property type="entry name" value="Lambda_DNA-bd_dom_sf"/>
</dbReference>
<dbReference type="PANTHER" id="PTHR30146:SF153">
    <property type="entry name" value="LACTOSE OPERON REPRESSOR"/>
    <property type="match status" value="1"/>
</dbReference>
<keyword evidence="1" id="KW-0805">Transcription regulation</keyword>
<comment type="caution">
    <text evidence="5">The sequence shown here is derived from an EMBL/GenBank/DDBJ whole genome shotgun (WGS) entry which is preliminary data.</text>
</comment>
<evidence type="ECO:0000313" key="5">
    <source>
        <dbReference type="EMBL" id="MBB6035426.1"/>
    </source>
</evidence>
<dbReference type="AlphaFoldDB" id="A0A841FGS1"/>
<dbReference type="PROSITE" id="PS50932">
    <property type="entry name" value="HTH_LACI_2"/>
    <property type="match status" value="1"/>
</dbReference>
<evidence type="ECO:0000259" key="4">
    <source>
        <dbReference type="PROSITE" id="PS50932"/>
    </source>
</evidence>
<dbReference type="PANTHER" id="PTHR30146">
    <property type="entry name" value="LACI-RELATED TRANSCRIPTIONAL REPRESSOR"/>
    <property type="match status" value="1"/>
</dbReference>
<evidence type="ECO:0000256" key="3">
    <source>
        <dbReference type="ARBA" id="ARBA00023163"/>
    </source>
</evidence>
<organism evidence="5 6">
    <name type="scientific">Phytomonospora endophytica</name>
    <dbReference type="NCBI Taxonomy" id="714109"/>
    <lineage>
        <taxon>Bacteria</taxon>
        <taxon>Bacillati</taxon>
        <taxon>Actinomycetota</taxon>
        <taxon>Actinomycetes</taxon>
        <taxon>Micromonosporales</taxon>
        <taxon>Micromonosporaceae</taxon>
        <taxon>Phytomonospora</taxon>
    </lineage>
</organism>
<dbReference type="EMBL" id="JACHGT010000006">
    <property type="protein sequence ID" value="MBB6035426.1"/>
    <property type="molecule type" value="Genomic_DNA"/>
</dbReference>
<keyword evidence="6" id="KW-1185">Reference proteome</keyword>
<dbReference type="SUPFAM" id="SSF47413">
    <property type="entry name" value="lambda repressor-like DNA-binding domains"/>
    <property type="match status" value="1"/>
</dbReference>
<evidence type="ECO:0000256" key="2">
    <source>
        <dbReference type="ARBA" id="ARBA00023125"/>
    </source>
</evidence>
<dbReference type="InterPro" id="IPR000843">
    <property type="entry name" value="HTH_LacI"/>
</dbReference>
<dbReference type="InterPro" id="IPR028082">
    <property type="entry name" value="Peripla_BP_I"/>
</dbReference>
<dbReference type="Pfam" id="PF00356">
    <property type="entry name" value="LacI"/>
    <property type="match status" value="1"/>
</dbReference>
<dbReference type="PROSITE" id="PS00356">
    <property type="entry name" value="HTH_LACI_1"/>
    <property type="match status" value="1"/>
</dbReference>
<dbReference type="Proteomes" id="UP000548476">
    <property type="component" value="Unassembled WGS sequence"/>
</dbReference>
<protein>
    <submittedName>
        <fullName evidence="5">LacI family transcriptional regulator</fullName>
    </submittedName>
</protein>
<keyword evidence="2" id="KW-0238">DNA-binding</keyword>
<dbReference type="Gene3D" id="1.10.260.40">
    <property type="entry name" value="lambda repressor-like DNA-binding domains"/>
    <property type="match status" value="1"/>
</dbReference>
<keyword evidence="3" id="KW-0804">Transcription</keyword>
<proteinExistence type="predicted"/>
<reference evidence="5 6" key="1">
    <citation type="submission" date="2020-08" db="EMBL/GenBank/DDBJ databases">
        <title>Genomic Encyclopedia of Type Strains, Phase IV (KMG-IV): sequencing the most valuable type-strain genomes for metagenomic binning, comparative biology and taxonomic classification.</title>
        <authorList>
            <person name="Goeker M."/>
        </authorList>
    </citation>
    <scope>NUCLEOTIDE SEQUENCE [LARGE SCALE GENOMIC DNA]</scope>
    <source>
        <strain evidence="5 6">YIM 65646</strain>
    </source>
</reference>
<dbReference type="SMART" id="SM00354">
    <property type="entry name" value="HTH_LACI"/>
    <property type="match status" value="1"/>
</dbReference>
<dbReference type="GO" id="GO:0000976">
    <property type="term" value="F:transcription cis-regulatory region binding"/>
    <property type="evidence" value="ECO:0007669"/>
    <property type="project" value="TreeGrafter"/>
</dbReference>
<feature type="domain" description="HTH lacI-type" evidence="4">
    <location>
        <begin position="7"/>
        <end position="62"/>
    </location>
</feature>
<dbReference type="RefSeq" id="WP_184788279.1">
    <property type="nucleotide sequence ID" value="NZ_BONT01000004.1"/>
</dbReference>
<dbReference type="Gene3D" id="3.40.50.2300">
    <property type="match status" value="2"/>
</dbReference>
<gene>
    <name evidence="5" type="ORF">HNR73_003283</name>
</gene>
<evidence type="ECO:0000313" key="6">
    <source>
        <dbReference type="Proteomes" id="UP000548476"/>
    </source>
</evidence>
<dbReference type="SUPFAM" id="SSF53822">
    <property type="entry name" value="Periplasmic binding protein-like I"/>
    <property type="match status" value="1"/>
</dbReference>
<dbReference type="Pfam" id="PF13377">
    <property type="entry name" value="Peripla_BP_3"/>
    <property type="match status" value="1"/>
</dbReference>
<dbReference type="GO" id="GO:0003700">
    <property type="term" value="F:DNA-binding transcription factor activity"/>
    <property type="evidence" value="ECO:0007669"/>
    <property type="project" value="TreeGrafter"/>
</dbReference>
<sequence length="340" mass="34757">MSTQRQARLADVAALAGVSPATASRVLNGSPHRVTKTLHERVLAAARELRYAPNAQAQALARKTSGTIALLLHDVADPYFAAIAGGVLAAADARGVRVLIADTGSDPRAKAGHLAALRTHRPRGAILVGSRTTDEAAEAELAAELDELRAGGSNVVAVGQPGLPGAVVRPDNHAGARRLAEYLAAAGHRSYGVVAGPPSLLTVGERLAGFTEGLAAAGITLDPGAVRHADFSRDGGYEAGRAFDVPATAVFVTGDVMATGFCTALRERGISVPGDVSVAGFDDVPVVADLSPALTTVRLPLGEMGSRALTLALDGPADTVEETVAELVVRSSVRRLDSGK</sequence>
<dbReference type="CDD" id="cd01392">
    <property type="entry name" value="HTH_LacI"/>
    <property type="match status" value="1"/>
</dbReference>
<dbReference type="InterPro" id="IPR046335">
    <property type="entry name" value="LacI/GalR-like_sensor"/>
</dbReference>
<name>A0A841FGS1_9ACTN</name>